<dbReference type="EMBL" id="BLXT01002056">
    <property type="protein sequence ID" value="GFN90762.1"/>
    <property type="molecule type" value="Genomic_DNA"/>
</dbReference>
<name>A0AAV3Z812_9GAST</name>
<sequence length="179" mass="19889">MDKLELSIAMGCTISPILIVLAMEVIFRAVERGASAANLGGECSMLPLKAIMDDTVILCSKENENHSMLVVQLDPLMDWSKMSFKLMKSRSVFIRKDTKHGIEALEQVSVGLQAEDKCGLPGKYVVRCLRFMIIPKHVWPLLVHEISTSAVESIKGQNKQVHKNMARDPSGQIDVAMYC</sequence>
<gene>
    <name evidence="1" type="ORF">PoB_001726800</name>
</gene>
<proteinExistence type="predicted"/>
<evidence type="ECO:0000313" key="2">
    <source>
        <dbReference type="Proteomes" id="UP000735302"/>
    </source>
</evidence>
<keyword evidence="2" id="KW-1185">Reference proteome</keyword>
<protein>
    <submittedName>
        <fullName evidence="1">Reverse transcriptase</fullName>
    </submittedName>
</protein>
<keyword evidence="1" id="KW-0808">Transferase</keyword>
<comment type="caution">
    <text evidence="1">The sequence shown here is derived from an EMBL/GenBank/DDBJ whole genome shotgun (WGS) entry which is preliminary data.</text>
</comment>
<dbReference type="GO" id="GO:0003964">
    <property type="term" value="F:RNA-directed DNA polymerase activity"/>
    <property type="evidence" value="ECO:0007669"/>
    <property type="project" value="UniProtKB-KW"/>
</dbReference>
<evidence type="ECO:0000313" key="1">
    <source>
        <dbReference type="EMBL" id="GFN90762.1"/>
    </source>
</evidence>
<accession>A0AAV3Z812</accession>
<dbReference type="AlphaFoldDB" id="A0AAV3Z812"/>
<organism evidence="1 2">
    <name type="scientific">Plakobranchus ocellatus</name>
    <dbReference type="NCBI Taxonomy" id="259542"/>
    <lineage>
        <taxon>Eukaryota</taxon>
        <taxon>Metazoa</taxon>
        <taxon>Spiralia</taxon>
        <taxon>Lophotrochozoa</taxon>
        <taxon>Mollusca</taxon>
        <taxon>Gastropoda</taxon>
        <taxon>Heterobranchia</taxon>
        <taxon>Euthyneura</taxon>
        <taxon>Panpulmonata</taxon>
        <taxon>Sacoglossa</taxon>
        <taxon>Placobranchoidea</taxon>
        <taxon>Plakobranchidae</taxon>
        <taxon>Plakobranchus</taxon>
    </lineage>
</organism>
<dbReference type="Proteomes" id="UP000735302">
    <property type="component" value="Unassembled WGS sequence"/>
</dbReference>
<keyword evidence="1" id="KW-0548">Nucleotidyltransferase</keyword>
<keyword evidence="1" id="KW-0695">RNA-directed DNA polymerase</keyword>
<reference evidence="1 2" key="1">
    <citation type="journal article" date="2021" name="Elife">
        <title>Chloroplast acquisition without the gene transfer in kleptoplastic sea slugs, Plakobranchus ocellatus.</title>
        <authorList>
            <person name="Maeda T."/>
            <person name="Takahashi S."/>
            <person name="Yoshida T."/>
            <person name="Shimamura S."/>
            <person name="Takaki Y."/>
            <person name="Nagai Y."/>
            <person name="Toyoda A."/>
            <person name="Suzuki Y."/>
            <person name="Arimoto A."/>
            <person name="Ishii H."/>
            <person name="Satoh N."/>
            <person name="Nishiyama T."/>
            <person name="Hasebe M."/>
            <person name="Maruyama T."/>
            <person name="Minagawa J."/>
            <person name="Obokata J."/>
            <person name="Shigenobu S."/>
        </authorList>
    </citation>
    <scope>NUCLEOTIDE SEQUENCE [LARGE SCALE GENOMIC DNA]</scope>
</reference>